<keyword evidence="1" id="KW-1185">Reference proteome</keyword>
<dbReference type="WBParaSite" id="sdigi.contig1149.g10229.t1">
    <property type="protein sequence ID" value="sdigi.contig1149.g10229.t1"/>
    <property type="gene ID" value="sdigi.contig1149.g10229"/>
</dbReference>
<evidence type="ECO:0000313" key="1">
    <source>
        <dbReference type="Proteomes" id="UP000887581"/>
    </source>
</evidence>
<evidence type="ECO:0000313" key="2">
    <source>
        <dbReference type="WBParaSite" id="sdigi.contig1149.g10229.t1"/>
    </source>
</evidence>
<sequence length="90" mass="10174">MAYSRGDDKYTKCSGFCHKCGHFVEVPSHGLAAEEIIAAMELHSMERCPMTTKAVVEERSVKRRRLELVGRDERGVVLLHFQCVVVGPHF</sequence>
<organism evidence="1 2">
    <name type="scientific">Setaria digitata</name>
    <dbReference type="NCBI Taxonomy" id="48799"/>
    <lineage>
        <taxon>Eukaryota</taxon>
        <taxon>Metazoa</taxon>
        <taxon>Ecdysozoa</taxon>
        <taxon>Nematoda</taxon>
        <taxon>Chromadorea</taxon>
        <taxon>Rhabditida</taxon>
        <taxon>Spirurina</taxon>
        <taxon>Spiruromorpha</taxon>
        <taxon>Filarioidea</taxon>
        <taxon>Setariidae</taxon>
        <taxon>Setaria</taxon>
    </lineage>
</organism>
<proteinExistence type="predicted"/>
<dbReference type="AlphaFoldDB" id="A0A915PD89"/>
<protein>
    <submittedName>
        <fullName evidence="2">Uncharacterized protein</fullName>
    </submittedName>
</protein>
<dbReference type="Proteomes" id="UP000887581">
    <property type="component" value="Unplaced"/>
</dbReference>
<reference evidence="2" key="1">
    <citation type="submission" date="2022-11" db="UniProtKB">
        <authorList>
            <consortium name="WormBaseParasite"/>
        </authorList>
    </citation>
    <scope>IDENTIFICATION</scope>
</reference>
<name>A0A915PD89_9BILA</name>
<accession>A0A915PD89</accession>